<dbReference type="Proteomes" id="UP000657918">
    <property type="component" value="Chromosome 16"/>
</dbReference>
<dbReference type="PANTHER" id="PTHR12052">
    <property type="entry name" value="THIOREDOXIN-LIKE PROTEN 4A, 4B"/>
    <property type="match status" value="1"/>
</dbReference>
<comment type="similarity">
    <text evidence="1">Belongs to the DIM1 family.</text>
</comment>
<dbReference type="PANTHER" id="PTHR12052:SF4">
    <property type="entry name" value="THIOREDOXIN-LIKE PROTEIN 4B"/>
    <property type="match status" value="1"/>
</dbReference>
<proteinExistence type="inferred from homology"/>
<dbReference type="InterPro" id="IPR036249">
    <property type="entry name" value="Thioredoxin-like_sf"/>
</dbReference>
<name>A0A835JBM3_9ROSI</name>
<sequence length="257" mass="29296">MSDCLLTTTLLTKKKEIDNVIRDTIDKVLVLRFGRASDPVCLHLDDILSKSAREVSKFSTIALVDIDSEDVQVYVNYFDITLVPATVFFFNAHHMKMDSGTADHTKWVGAFHRKQDFIDVVEHMDYCSRIPKDELSTSHNAPVNKLVGAEFFKVKLLLISSLFRNSSSCFKIEEEDFLRFQLCPMIGTNSKVLSSLRNKGQALEAVNEEEFEEVISRDGWSHMKPAIFRAAMKGKLIANCPLPPERIPKYELLYKDL</sequence>
<dbReference type="EMBL" id="JADGMS010000016">
    <property type="protein sequence ID" value="KAF9665883.1"/>
    <property type="molecule type" value="Genomic_DNA"/>
</dbReference>
<protein>
    <recommendedName>
        <fullName evidence="4">Thioredoxin-like protein 4B</fullName>
    </recommendedName>
</protein>
<dbReference type="Pfam" id="PF02966">
    <property type="entry name" value="DIM1"/>
    <property type="match status" value="1"/>
</dbReference>
<dbReference type="GO" id="GO:0000398">
    <property type="term" value="P:mRNA splicing, via spliceosome"/>
    <property type="evidence" value="ECO:0007669"/>
    <property type="project" value="InterPro"/>
</dbReference>
<reference evidence="2 3" key="1">
    <citation type="submission" date="2020-10" db="EMBL/GenBank/DDBJ databases">
        <title>Plant Genome Project.</title>
        <authorList>
            <person name="Zhang R.-G."/>
        </authorList>
    </citation>
    <scope>NUCLEOTIDE SEQUENCE [LARGE SCALE GENOMIC DNA]</scope>
    <source>
        <strain evidence="2">FAFU-HL-1</strain>
        <tissue evidence="2">Leaf</tissue>
    </source>
</reference>
<dbReference type="SMART" id="SM01410">
    <property type="entry name" value="DIM1"/>
    <property type="match status" value="1"/>
</dbReference>
<gene>
    <name evidence="2" type="ORF">SADUNF_Sadunf16G0171200</name>
</gene>
<dbReference type="SUPFAM" id="SSF52833">
    <property type="entry name" value="Thioredoxin-like"/>
    <property type="match status" value="1"/>
</dbReference>
<comment type="caution">
    <text evidence="2">The sequence shown here is derived from an EMBL/GenBank/DDBJ whole genome shotgun (WGS) entry which is preliminary data.</text>
</comment>
<evidence type="ECO:0008006" key="4">
    <source>
        <dbReference type="Google" id="ProtNLM"/>
    </source>
</evidence>
<dbReference type="OrthoDB" id="147752at2759"/>
<dbReference type="Gene3D" id="3.40.30.10">
    <property type="entry name" value="Glutaredoxin"/>
    <property type="match status" value="1"/>
</dbReference>
<dbReference type="InterPro" id="IPR004123">
    <property type="entry name" value="Dim1"/>
</dbReference>
<organism evidence="2 3">
    <name type="scientific">Salix dunnii</name>
    <dbReference type="NCBI Taxonomy" id="1413687"/>
    <lineage>
        <taxon>Eukaryota</taxon>
        <taxon>Viridiplantae</taxon>
        <taxon>Streptophyta</taxon>
        <taxon>Embryophyta</taxon>
        <taxon>Tracheophyta</taxon>
        <taxon>Spermatophyta</taxon>
        <taxon>Magnoliopsida</taxon>
        <taxon>eudicotyledons</taxon>
        <taxon>Gunneridae</taxon>
        <taxon>Pentapetalae</taxon>
        <taxon>rosids</taxon>
        <taxon>fabids</taxon>
        <taxon>Malpighiales</taxon>
        <taxon>Salicaceae</taxon>
        <taxon>Saliceae</taxon>
        <taxon>Salix</taxon>
    </lineage>
</organism>
<dbReference type="GO" id="GO:0005682">
    <property type="term" value="C:U5 snRNP"/>
    <property type="evidence" value="ECO:0007669"/>
    <property type="project" value="TreeGrafter"/>
</dbReference>
<keyword evidence="3" id="KW-1185">Reference proteome</keyword>
<evidence type="ECO:0000313" key="2">
    <source>
        <dbReference type="EMBL" id="KAF9665883.1"/>
    </source>
</evidence>
<dbReference type="GO" id="GO:0005681">
    <property type="term" value="C:spliceosomal complex"/>
    <property type="evidence" value="ECO:0007669"/>
    <property type="project" value="TreeGrafter"/>
</dbReference>
<accession>A0A835JBM3</accession>
<dbReference type="GO" id="GO:0046540">
    <property type="term" value="C:U4/U6 x U5 tri-snRNP complex"/>
    <property type="evidence" value="ECO:0007669"/>
    <property type="project" value="InterPro"/>
</dbReference>
<dbReference type="AlphaFoldDB" id="A0A835JBM3"/>
<evidence type="ECO:0000313" key="3">
    <source>
        <dbReference type="Proteomes" id="UP000657918"/>
    </source>
</evidence>
<evidence type="ECO:0000256" key="1">
    <source>
        <dbReference type="ARBA" id="ARBA00008241"/>
    </source>
</evidence>